<evidence type="ECO:0000313" key="2">
    <source>
        <dbReference type="EMBL" id="QTD49183.1"/>
    </source>
</evidence>
<organism evidence="2 3">
    <name type="scientific">Sulfidibacter corallicola</name>
    <dbReference type="NCBI Taxonomy" id="2818388"/>
    <lineage>
        <taxon>Bacteria</taxon>
        <taxon>Pseudomonadati</taxon>
        <taxon>Acidobacteriota</taxon>
        <taxon>Holophagae</taxon>
        <taxon>Acanthopleuribacterales</taxon>
        <taxon>Acanthopleuribacteraceae</taxon>
        <taxon>Sulfidibacter</taxon>
    </lineage>
</organism>
<evidence type="ECO:0000256" key="1">
    <source>
        <dbReference type="SAM" id="MobiDB-lite"/>
    </source>
</evidence>
<dbReference type="AlphaFoldDB" id="A0A8A4THS5"/>
<accession>A0A8A4THS5</accession>
<evidence type="ECO:0008006" key="4">
    <source>
        <dbReference type="Google" id="ProtNLM"/>
    </source>
</evidence>
<proteinExistence type="predicted"/>
<evidence type="ECO:0000313" key="3">
    <source>
        <dbReference type="Proteomes" id="UP000663929"/>
    </source>
</evidence>
<sequence length="205" mass="23376">MKWIATCTLLIGLVGCCPRREAASLPEQVAPPEPVAEDWCDDAFAPLASMPADPHATHPDDFLPLDDWVAFAGRAAAMGERERKVALLDAKAALKMEDHFENRLRLVVLAGMLPSARNWQTVRQNLDLLGEDPCLPEQLRPWLQVLETRARQSQNLHNELQRLRRSRDEMRRQQADLEKKIEALSRIETEMSRQQTPVEEKEQVP</sequence>
<protein>
    <recommendedName>
        <fullName evidence="4">YfhG lipoprotein</fullName>
    </recommendedName>
</protein>
<dbReference type="EMBL" id="CP071793">
    <property type="protein sequence ID" value="QTD49183.1"/>
    <property type="molecule type" value="Genomic_DNA"/>
</dbReference>
<keyword evidence="3" id="KW-1185">Reference proteome</keyword>
<reference evidence="2" key="1">
    <citation type="submission" date="2021-03" db="EMBL/GenBank/DDBJ databases">
        <title>Acanthopleuribacteraceae sp. M133.</title>
        <authorList>
            <person name="Wang G."/>
        </authorList>
    </citation>
    <scope>NUCLEOTIDE SEQUENCE</scope>
    <source>
        <strain evidence="2">M133</strain>
    </source>
</reference>
<gene>
    <name evidence="2" type="ORF">J3U87_26655</name>
</gene>
<dbReference type="KEGG" id="scor:J3U87_26655"/>
<dbReference type="Proteomes" id="UP000663929">
    <property type="component" value="Chromosome"/>
</dbReference>
<dbReference type="RefSeq" id="WP_237378824.1">
    <property type="nucleotide sequence ID" value="NZ_CP071793.1"/>
</dbReference>
<feature type="region of interest" description="Disordered" evidence="1">
    <location>
        <begin position="186"/>
        <end position="205"/>
    </location>
</feature>
<name>A0A8A4THS5_SULCO</name>
<dbReference type="PROSITE" id="PS51257">
    <property type="entry name" value="PROKAR_LIPOPROTEIN"/>
    <property type="match status" value="1"/>
</dbReference>